<evidence type="ECO:0000313" key="16">
    <source>
        <dbReference type="EMBL" id="GCC24949.1"/>
    </source>
</evidence>
<keyword evidence="3" id="KW-0808">Transferase</keyword>
<feature type="binding site" evidence="10">
    <location>
        <position position="285"/>
    </location>
    <ligand>
        <name>ATP</name>
        <dbReference type="ChEBI" id="CHEBI:30616"/>
    </ligand>
</feature>
<evidence type="ECO:0000256" key="3">
    <source>
        <dbReference type="ARBA" id="ARBA00022679"/>
    </source>
</evidence>
<reference evidence="16 17" key="1">
    <citation type="journal article" date="2018" name="Nat. Ecol. Evol.">
        <title>Shark genomes provide insights into elasmobranch evolution and the origin of vertebrates.</title>
        <authorList>
            <person name="Hara Y"/>
            <person name="Yamaguchi K"/>
            <person name="Onimaru K"/>
            <person name="Kadota M"/>
            <person name="Koyanagi M"/>
            <person name="Keeley SD"/>
            <person name="Tatsumi K"/>
            <person name="Tanaka K"/>
            <person name="Motone F"/>
            <person name="Kageyama Y"/>
            <person name="Nozu R"/>
            <person name="Adachi N"/>
            <person name="Nishimura O"/>
            <person name="Nakagawa R"/>
            <person name="Tanegashima C"/>
            <person name="Kiyatake I"/>
            <person name="Matsumoto R"/>
            <person name="Murakumo K"/>
            <person name="Nishida K"/>
            <person name="Terakita A"/>
            <person name="Kuratani S"/>
            <person name="Sato K"/>
            <person name="Hyodo S Kuraku.S."/>
        </authorList>
    </citation>
    <scope>NUCLEOTIDE SEQUENCE [LARGE SCALE GENOMIC DNA]</scope>
</reference>
<keyword evidence="2 13" id="KW-0723">Serine/threonine-protein kinase</keyword>
<evidence type="ECO:0000259" key="15">
    <source>
        <dbReference type="PROSITE" id="PS50011"/>
    </source>
</evidence>
<evidence type="ECO:0000256" key="6">
    <source>
        <dbReference type="ARBA" id="ARBA00022840"/>
    </source>
</evidence>
<dbReference type="InterPro" id="IPR030616">
    <property type="entry name" value="Aur-like"/>
</dbReference>
<feature type="binding site" evidence="10 12">
    <location>
        <position position="173"/>
    </location>
    <ligand>
        <name>ATP</name>
        <dbReference type="ChEBI" id="CHEBI:30616"/>
    </ligand>
</feature>
<keyword evidence="4 10" id="KW-0547">Nucleotide-binding</keyword>
<organism evidence="16 17">
    <name type="scientific">Chiloscyllium punctatum</name>
    <name type="common">Brownbanded bambooshark</name>
    <name type="synonym">Hemiscyllium punctatum</name>
    <dbReference type="NCBI Taxonomy" id="137246"/>
    <lineage>
        <taxon>Eukaryota</taxon>
        <taxon>Metazoa</taxon>
        <taxon>Chordata</taxon>
        <taxon>Craniata</taxon>
        <taxon>Vertebrata</taxon>
        <taxon>Chondrichthyes</taxon>
        <taxon>Elasmobranchii</taxon>
        <taxon>Galeomorphii</taxon>
        <taxon>Galeoidea</taxon>
        <taxon>Orectolobiformes</taxon>
        <taxon>Hemiscylliidae</taxon>
        <taxon>Chiloscyllium</taxon>
    </lineage>
</organism>
<feature type="binding site" evidence="10">
    <location>
        <begin position="222"/>
        <end position="224"/>
    </location>
    <ligand>
        <name>ATP</name>
        <dbReference type="ChEBI" id="CHEBI:30616"/>
    </ligand>
</feature>
<protein>
    <recommendedName>
        <fullName evidence="1">non-specific serine/threonine protein kinase</fullName>
        <ecNumber evidence="1">2.7.11.1</ecNumber>
    </recommendedName>
</protein>
<keyword evidence="17" id="KW-1185">Reference proteome</keyword>
<comment type="caution">
    <text evidence="16">The sequence shown here is derived from an EMBL/GenBank/DDBJ whole genome shotgun (WGS) entry which is preliminary data.</text>
</comment>
<dbReference type="SMART" id="SM00220">
    <property type="entry name" value="S_TKc"/>
    <property type="match status" value="1"/>
</dbReference>
<feature type="active site" description="Proton acceptor" evidence="9">
    <location>
        <position position="267"/>
    </location>
</feature>
<keyword evidence="6 10" id="KW-0067">ATP-binding</keyword>
<dbReference type="Pfam" id="PF00069">
    <property type="entry name" value="Pkinase"/>
    <property type="match status" value="1"/>
</dbReference>
<evidence type="ECO:0000256" key="5">
    <source>
        <dbReference type="ARBA" id="ARBA00022777"/>
    </source>
</evidence>
<feature type="compositionally biased region" description="Polar residues" evidence="14">
    <location>
        <begin position="117"/>
        <end position="128"/>
    </location>
</feature>
<comment type="similarity">
    <text evidence="13">Belongs to the protein kinase superfamily.</text>
</comment>
<sequence length="416" mass="46801">MEKKVASQRGHAGKMPALDGPKRVVEAKRNSQNQPPTGSLSTQVVSAPNSGQQSVPLQTRVLSANSVPIKRPVLTNQVKQAVQVPSQLKQICQKDGQQTCEPLKNQTSIQPGEVSSDGKTTSASTDCHSTSEKKKKKQWCLDDFEIGRPLGKGKFGNVYLARERQSRFILALKVLFKSQLEKAGVEHQLRREVEIQSHLRHPNILRLFGYFHDASRVYLILEYAPRGELYKELQRCGKFDDGRSATYISELADALVYCHSKKVIHRDIKPENLLLGANGELKIADFGWSVHAPASRRATLCGTLDYLPPEMIEGKMHDEKVDLWSLGVLCYEFLVGHPPFEAADRQETFRRISKVDLKFPSFIMEGAKDLITMLLKHNPNQRLPLKDVLEHFWVVKHSIKSASQKKEPVTPSDPNL</sequence>
<keyword evidence="5" id="KW-0418">Kinase</keyword>
<dbReference type="InterPro" id="IPR017441">
    <property type="entry name" value="Protein_kinase_ATP_BS"/>
</dbReference>
<dbReference type="Gene3D" id="1.10.510.10">
    <property type="entry name" value="Transferase(Phosphotransferase) domain 1"/>
    <property type="match status" value="1"/>
</dbReference>
<evidence type="ECO:0000256" key="2">
    <source>
        <dbReference type="ARBA" id="ARBA00022527"/>
    </source>
</evidence>
<feature type="region of interest" description="Disordered" evidence="14">
    <location>
        <begin position="1"/>
        <end position="55"/>
    </location>
</feature>
<dbReference type="OrthoDB" id="377346at2759"/>
<dbReference type="AlphaFoldDB" id="A0A401S3M2"/>
<dbReference type="FunFam" id="1.10.510.10:FF:000235">
    <property type="entry name" value="Serine/threonine-protein kinase ark1"/>
    <property type="match status" value="1"/>
</dbReference>
<evidence type="ECO:0000256" key="1">
    <source>
        <dbReference type="ARBA" id="ARBA00012513"/>
    </source>
</evidence>
<dbReference type="InterPro" id="IPR008271">
    <property type="entry name" value="Ser/Thr_kinase_AS"/>
</dbReference>
<feature type="cross-link" description="Glycyl lysine isopeptide (Lys-Gly) (interchain with G-Cter in SUMO2)" evidence="11">
    <location>
        <position position="269"/>
    </location>
</feature>
<feature type="binding site" evidence="10">
    <location>
        <position position="154"/>
    </location>
    <ligand>
        <name>ATP</name>
        <dbReference type="ChEBI" id="CHEBI:30616"/>
    </ligand>
</feature>
<proteinExistence type="inferred from homology"/>
<dbReference type="PROSITE" id="PS50011">
    <property type="entry name" value="PROTEIN_KINASE_DOM"/>
    <property type="match status" value="1"/>
</dbReference>
<evidence type="ECO:0000256" key="12">
    <source>
        <dbReference type="PROSITE-ProRule" id="PRU10141"/>
    </source>
</evidence>
<evidence type="ECO:0000256" key="10">
    <source>
        <dbReference type="PIRSR" id="PIRSR630616-2"/>
    </source>
</evidence>
<dbReference type="PROSITE" id="PS00107">
    <property type="entry name" value="PROTEIN_KINASE_ATP"/>
    <property type="match status" value="1"/>
</dbReference>
<feature type="binding site" evidence="10">
    <location>
        <begin position="271"/>
        <end position="272"/>
    </location>
    <ligand>
        <name>ATP</name>
        <dbReference type="ChEBI" id="CHEBI:30616"/>
    </ligand>
</feature>
<feature type="compositionally biased region" description="Basic and acidic residues" evidence="14">
    <location>
        <begin position="20"/>
        <end position="29"/>
    </location>
</feature>
<evidence type="ECO:0000256" key="11">
    <source>
        <dbReference type="PIRSR" id="PIRSR630616-3"/>
    </source>
</evidence>
<evidence type="ECO:0000256" key="9">
    <source>
        <dbReference type="PIRSR" id="PIRSR630616-1"/>
    </source>
</evidence>
<dbReference type="STRING" id="137246.A0A401S3M2"/>
<feature type="compositionally biased region" description="Polar residues" evidence="14">
    <location>
        <begin position="30"/>
        <end position="55"/>
    </location>
</feature>
<feature type="domain" description="Protein kinase" evidence="15">
    <location>
        <begin position="144"/>
        <end position="394"/>
    </location>
</feature>
<accession>A0A401S3M2</accession>
<evidence type="ECO:0000256" key="7">
    <source>
        <dbReference type="ARBA" id="ARBA00047899"/>
    </source>
</evidence>
<evidence type="ECO:0000256" key="14">
    <source>
        <dbReference type="SAM" id="MobiDB-lite"/>
    </source>
</evidence>
<comment type="catalytic activity">
    <reaction evidence="7">
        <text>L-threonyl-[protein] + ATP = O-phospho-L-threonyl-[protein] + ADP + H(+)</text>
        <dbReference type="Rhea" id="RHEA:46608"/>
        <dbReference type="Rhea" id="RHEA-COMP:11060"/>
        <dbReference type="Rhea" id="RHEA-COMP:11605"/>
        <dbReference type="ChEBI" id="CHEBI:15378"/>
        <dbReference type="ChEBI" id="CHEBI:30013"/>
        <dbReference type="ChEBI" id="CHEBI:30616"/>
        <dbReference type="ChEBI" id="CHEBI:61977"/>
        <dbReference type="ChEBI" id="CHEBI:456216"/>
        <dbReference type="EC" id="2.7.11.1"/>
    </reaction>
</comment>
<dbReference type="EMBL" id="BEZZ01000072">
    <property type="protein sequence ID" value="GCC24949.1"/>
    <property type="molecule type" value="Genomic_DNA"/>
</dbReference>
<comment type="catalytic activity">
    <reaction evidence="8">
        <text>L-seryl-[protein] + ATP = O-phospho-L-seryl-[protein] + ADP + H(+)</text>
        <dbReference type="Rhea" id="RHEA:17989"/>
        <dbReference type="Rhea" id="RHEA-COMP:9863"/>
        <dbReference type="Rhea" id="RHEA-COMP:11604"/>
        <dbReference type="ChEBI" id="CHEBI:15378"/>
        <dbReference type="ChEBI" id="CHEBI:29999"/>
        <dbReference type="ChEBI" id="CHEBI:30616"/>
        <dbReference type="ChEBI" id="CHEBI:83421"/>
        <dbReference type="ChEBI" id="CHEBI:456216"/>
        <dbReference type="EC" id="2.7.11.1"/>
    </reaction>
</comment>
<evidence type="ECO:0000256" key="8">
    <source>
        <dbReference type="ARBA" id="ARBA00048679"/>
    </source>
</evidence>
<dbReference type="PROSITE" id="PS00108">
    <property type="entry name" value="PROTEIN_KINASE_ST"/>
    <property type="match status" value="1"/>
</dbReference>
<feature type="region of interest" description="Disordered" evidence="14">
    <location>
        <begin position="102"/>
        <end position="129"/>
    </location>
</feature>
<dbReference type="Proteomes" id="UP000287033">
    <property type="component" value="Unassembled WGS sequence"/>
</dbReference>
<evidence type="ECO:0000313" key="17">
    <source>
        <dbReference type="Proteomes" id="UP000287033"/>
    </source>
</evidence>
<dbReference type="InterPro" id="IPR000719">
    <property type="entry name" value="Prot_kinase_dom"/>
</dbReference>
<gene>
    <name evidence="16" type="ORF">chiPu_0003352</name>
</gene>
<dbReference type="PANTHER" id="PTHR24350">
    <property type="entry name" value="SERINE/THREONINE-PROTEIN KINASE IAL-RELATED"/>
    <property type="match status" value="1"/>
</dbReference>
<name>A0A401S3M2_CHIPU</name>
<dbReference type="SUPFAM" id="SSF56112">
    <property type="entry name" value="Protein kinase-like (PK-like)"/>
    <property type="match status" value="1"/>
</dbReference>
<dbReference type="GO" id="GO:0005524">
    <property type="term" value="F:ATP binding"/>
    <property type="evidence" value="ECO:0007669"/>
    <property type="project" value="UniProtKB-UniRule"/>
</dbReference>
<evidence type="ECO:0000256" key="13">
    <source>
        <dbReference type="RuleBase" id="RU000304"/>
    </source>
</evidence>
<dbReference type="OMA" id="KIMNLMF"/>
<dbReference type="Gene3D" id="3.30.200.20">
    <property type="entry name" value="Phosphorylase Kinase, domain 1"/>
    <property type="match status" value="1"/>
</dbReference>
<dbReference type="EC" id="2.7.11.1" evidence="1"/>
<dbReference type="InterPro" id="IPR011009">
    <property type="entry name" value="Kinase-like_dom_sf"/>
</dbReference>
<dbReference type="GO" id="GO:0004674">
    <property type="term" value="F:protein serine/threonine kinase activity"/>
    <property type="evidence" value="ECO:0007669"/>
    <property type="project" value="UniProtKB-KW"/>
</dbReference>
<dbReference type="FunFam" id="3.30.200.20:FF:000042">
    <property type="entry name" value="Aurora kinase A"/>
    <property type="match status" value="1"/>
</dbReference>
<evidence type="ECO:0000256" key="4">
    <source>
        <dbReference type="ARBA" id="ARBA00022741"/>
    </source>
</evidence>